<feature type="region of interest" description="Disordered" evidence="1">
    <location>
        <begin position="297"/>
        <end position="326"/>
    </location>
</feature>
<proteinExistence type="predicted"/>
<name>Q5GY81_XANOR</name>
<accession>Q5GY81</accession>
<evidence type="ECO:0000313" key="2">
    <source>
        <dbReference type="EMBL" id="AAW76340.1"/>
    </source>
</evidence>
<organism evidence="2 3">
    <name type="scientific">Xanthomonas oryzae pv. oryzae (strain KACC10331 / KXO85)</name>
    <dbReference type="NCBI Taxonomy" id="291331"/>
    <lineage>
        <taxon>Bacteria</taxon>
        <taxon>Pseudomonadati</taxon>
        <taxon>Pseudomonadota</taxon>
        <taxon>Gammaproteobacteria</taxon>
        <taxon>Lysobacterales</taxon>
        <taxon>Lysobacteraceae</taxon>
        <taxon>Xanthomonas</taxon>
    </lineage>
</organism>
<keyword evidence="3" id="KW-1185">Reference proteome</keyword>
<dbReference type="KEGG" id="xoo:XOO3086"/>
<dbReference type="AlphaFoldDB" id="Q5GY81"/>
<reference evidence="2 3" key="1">
    <citation type="journal article" date="2005" name="Nucleic Acids Res.">
        <title>The genome sequence of Xanthomonas oryzae pathovar oryzae KACC10331, the bacterial blight pathogen of rice.</title>
        <authorList>
            <person name="Lee B.M."/>
            <person name="Park Y.J."/>
            <person name="Park D.S."/>
            <person name="Kang H.W."/>
            <person name="Kim J.G."/>
            <person name="Song E.S."/>
            <person name="Park I.C."/>
            <person name="Yoon U.H."/>
            <person name="Hahn J.H."/>
            <person name="Koo B.S."/>
            <person name="Lee G.B."/>
            <person name="Kim H."/>
            <person name="Park H.S."/>
            <person name="Yoon K.O."/>
            <person name="Kim J.H."/>
            <person name="Jung C.H."/>
            <person name="Koh N.H."/>
            <person name="Seo J.S."/>
            <person name="Go S.J."/>
        </authorList>
    </citation>
    <scope>NUCLEOTIDE SEQUENCE [LARGE SCALE GENOMIC DNA]</scope>
    <source>
        <strain evidence="3">KACC10331 / KXO85</strain>
    </source>
</reference>
<evidence type="ECO:0000313" key="3">
    <source>
        <dbReference type="Proteomes" id="UP000006735"/>
    </source>
</evidence>
<dbReference type="Proteomes" id="UP000006735">
    <property type="component" value="Chromosome"/>
</dbReference>
<sequence length="570" mass="62887">MPGMRVERLEVQLAGNQEDDGLDGGQAFEAASSALGGLEQAIDGFKEAVGLTGLRPGDDAVHVAAHEGCDFLHRLDLGSHHADAPVLEHLAHHVDLLSVKRLAQLLLVEPRAGRPCELECRDQPVQCCAGRRFEAEDILEQRPAHALEGLLGALLDAPGFVHGRVRMSDNVELVEGDLRVGQLLAYALDERGRHVDAHRGDLFGRAAMSCQIVSQRLHGFGVPPLSHEDHASRLGIGSQGHIVVAASARRLVDGQRRDVAEVGLLQGHLDIAVAHLHAPVRRLAHDARNGRERHLLRQHQHQRLEQQREARQPPSEVRLDQANRSVPKLHTRRANLQVALVLEKVQVPVGLDHGVMNRMQPLLARYLEPRARLEVHRHRQHLGRFVELDRAYRPRRADPQRRFKHLGRHPNPRVSGKPAEILPTQIFREPKEGGAFGRCCTPVLRPPWQDGQLPGCREFVDRQRTRQPASGLSAVSSRAVGSGHCAAQEGRRSGSGRVSDQDSAGHGSDRQRAGDRDGGRRRASRCGLRHRDPLARPAQRTRPAVHGWRPQQHEGLVGIAPTCAHAASQP</sequence>
<gene>
    <name evidence="2" type="ordered locus">XOO3086</name>
</gene>
<dbReference type="HOGENOM" id="CLU_034658_0_0_6"/>
<feature type="compositionally biased region" description="Basic and acidic residues" evidence="1">
    <location>
        <begin position="302"/>
        <end position="321"/>
    </location>
</feature>
<protein>
    <submittedName>
        <fullName evidence="2">Uncharacterized protein</fullName>
    </submittedName>
</protein>
<feature type="compositionally biased region" description="Basic and acidic residues" evidence="1">
    <location>
        <begin position="507"/>
        <end position="520"/>
    </location>
</feature>
<feature type="compositionally biased region" description="Polar residues" evidence="1">
    <location>
        <begin position="467"/>
        <end position="476"/>
    </location>
</feature>
<dbReference type="EMBL" id="AE013598">
    <property type="protein sequence ID" value="AAW76340.1"/>
    <property type="molecule type" value="Genomic_DNA"/>
</dbReference>
<feature type="region of interest" description="Disordered" evidence="1">
    <location>
        <begin position="467"/>
        <end position="553"/>
    </location>
</feature>
<dbReference type="STRING" id="291331.XOO3086"/>
<evidence type="ECO:0000256" key="1">
    <source>
        <dbReference type="SAM" id="MobiDB-lite"/>
    </source>
</evidence>